<proteinExistence type="inferred from homology"/>
<evidence type="ECO:0000313" key="18">
    <source>
        <dbReference type="Proteomes" id="UP000743370"/>
    </source>
</evidence>
<evidence type="ECO:0000256" key="15">
    <source>
        <dbReference type="SAM" id="SignalP"/>
    </source>
</evidence>
<name>A0A8T0JXP8_PHAAN</name>
<keyword evidence="17" id="KW-0675">Receptor</keyword>
<evidence type="ECO:0000256" key="6">
    <source>
        <dbReference type="ARBA" id="ARBA00022692"/>
    </source>
</evidence>
<evidence type="ECO:0000256" key="7">
    <source>
        <dbReference type="ARBA" id="ARBA00022723"/>
    </source>
</evidence>
<evidence type="ECO:0000256" key="8">
    <source>
        <dbReference type="ARBA" id="ARBA00022729"/>
    </source>
</evidence>
<evidence type="ECO:0000313" key="17">
    <source>
        <dbReference type="EMBL" id="KAG2389654.1"/>
    </source>
</evidence>
<evidence type="ECO:0000256" key="13">
    <source>
        <dbReference type="ARBA" id="ARBA00023136"/>
    </source>
</evidence>
<comment type="caution">
    <text evidence="17">The sequence shown here is derived from an EMBL/GenBank/DDBJ whole genome shotgun (WGS) entry which is preliminary data.</text>
</comment>
<evidence type="ECO:0000256" key="9">
    <source>
        <dbReference type="ARBA" id="ARBA00022771"/>
    </source>
</evidence>
<keyword evidence="7" id="KW-0479">Metal-binding</keyword>
<dbReference type="GO" id="GO:0008270">
    <property type="term" value="F:zinc ion binding"/>
    <property type="evidence" value="ECO:0007669"/>
    <property type="project" value="UniProtKB-KW"/>
</dbReference>
<feature type="signal peptide" evidence="15">
    <location>
        <begin position="1"/>
        <end position="23"/>
    </location>
</feature>
<dbReference type="GO" id="GO:0016301">
    <property type="term" value="F:kinase activity"/>
    <property type="evidence" value="ECO:0007669"/>
    <property type="project" value="UniProtKB-KW"/>
</dbReference>
<dbReference type="Proteomes" id="UP000743370">
    <property type="component" value="Unassembled WGS sequence"/>
</dbReference>
<dbReference type="GO" id="GO:0030247">
    <property type="term" value="F:polysaccharide binding"/>
    <property type="evidence" value="ECO:0007669"/>
    <property type="project" value="InterPro"/>
</dbReference>
<comment type="pathway">
    <text evidence="3">Protein modification; protein ubiquitination.</text>
</comment>
<keyword evidence="12" id="KW-1133">Transmembrane helix</keyword>
<dbReference type="Pfam" id="PF13947">
    <property type="entry name" value="GUB_WAK_bind"/>
    <property type="match status" value="1"/>
</dbReference>
<evidence type="ECO:0000256" key="5">
    <source>
        <dbReference type="ARBA" id="ARBA00022679"/>
    </source>
</evidence>
<comment type="similarity">
    <text evidence="14">Belongs to the RING-type zinc finger family. ATL subfamily.</text>
</comment>
<keyword evidence="8 15" id="KW-0732">Signal</keyword>
<evidence type="ECO:0000256" key="12">
    <source>
        <dbReference type="ARBA" id="ARBA00022989"/>
    </source>
</evidence>
<comment type="catalytic activity">
    <reaction evidence="1">
        <text>S-ubiquitinyl-[E2 ubiquitin-conjugating enzyme]-L-cysteine + [acceptor protein]-L-lysine = [E2 ubiquitin-conjugating enzyme]-L-cysteine + N(6)-ubiquitinyl-[acceptor protein]-L-lysine.</text>
        <dbReference type="EC" id="2.3.2.27"/>
    </reaction>
</comment>
<dbReference type="InterPro" id="IPR025287">
    <property type="entry name" value="WAK_GUB"/>
</dbReference>
<dbReference type="AlphaFoldDB" id="A0A8T0JXP8"/>
<dbReference type="Gene3D" id="1.10.510.10">
    <property type="entry name" value="Transferase(Phosphotransferase) domain 1"/>
    <property type="match status" value="1"/>
</dbReference>
<protein>
    <recommendedName>
        <fullName evidence="4">RING-type E3 ubiquitin transferase</fullName>
        <ecNumber evidence="4">2.3.2.27</ecNumber>
    </recommendedName>
</protein>
<comment type="subcellular location">
    <subcellularLocation>
        <location evidence="2">Membrane</location>
        <topology evidence="2">Single-pass membrane protein</topology>
    </subcellularLocation>
</comment>
<evidence type="ECO:0000256" key="4">
    <source>
        <dbReference type="ARBA" id="ARBA00012483"/>
    </source>
</evidence>
<dbReference type="EMBL" id="JABFOF010000007">
    <property type="protein sequence ID" value="KAG2389654.1"/>
    <property type="molecule type" value="Genomic_DNA"/>
</dbReference>
<evidence type="ECO:0000256" key="3">
    <source>
        <dbReference type="ARBA" id="ARBA00004906"/>
    </source>
</evidence>
<dbReference type="GO" id="GO:0061630">
    <property type="term" value="F:ubiquitin protein ligase activity"/>
    <property type="evidence" value="ECO:0007669"/>
    <property type="project" value="UniProtKB-EC"/>
</dbReference>
<evidence type="ECO:0000256" key="10">
    <source>
        <dbReference type="ARBA" id="ARBA00022786"/>
    </source>
</evidence>
<gene>
    <name evidence="17" type="ORF">HKW66_Vig0177270</name>
</gene>
<keyword evidence="17" id="KW-0418">Kinase</keyword>
<sequence length="294" mass="33320">MLSFQKLSLLLTLLFLIGKPATGKNHCADKCGHVRIEFPFYLINKNLNHSTDYPPEFGLLCNQQNVPILELPDVPLQLFVRKIHYEYTLIETYDPQNCLPNQLLKLGNASIFPLRFPKYYTDKLNFSFFRCDSLPCPIFLLQSDNGVDDPQLVSCTKLKDVSTEWWGSSWFDAFAATGQGIVLCDSFQVLYPEWIHNLLEGKDVQISLEDEGDAKIAKKLAIVGLWCIQWNPADRPSMKTVVQMLEGDGCELVAPPSPFHISGSSTTNTVLPARPQNLELEVIHEIEENNIDQF</sequence>
<organism evidence="17 18">
    <name type="scientific">Phaseolus angularis</name>
    <name type="common">Azuki bean</name>
    <name type="synonym">Vigna angularis</name>
    <dbReference type="NCBI Taxonomy" id="3914"/>
    <lineage>
        <taxon>Eukaryota</taxon>
        <taxon>Viridiplantae</taxon>
        <taxon>Streptophyta</taxon>
        <taxon>Embryophyta</taxon>
        <taxon>Tracheophyta</taxon>
        <taxon>Spermatophyta</taxon>
        <taxon>Magnoliopsida</taxon>
        <taxon>eudicotyledons</taxon>
        <taxon>Gunneridae</taxon>
        <taxon>Pentapetalae</taxon>
        <taxon>rosids</taxon>
        <taxon>fabids</taxon>
        <taxon>Fabales</taxon>
        <taxon>Fabaceae</taxon>
        <taxon>Papilionoideae</taxon>
        <taxon>50 kb inversion clade</taxon>
        <taxon>NPAAA clade</taxon>
        <taxon>indigoferoid/millettioid clade</taxon>
        <taxon>Phaseoleae</taxon>
        <taxon>Vigna</taxon>
    </lineage>
</organism>
<feature type="domain" description="Wall-associated receptor kinase galacturonan-binding" evidence="16">
    <location>
        <begin position="27"/>
        <end position="90"/>
    </location>
</feature>
<evidence type="ECO:0000256" key="1">
    <source>
        <dbReference type="ARBA" id="ARBA00000900"/>
    </source>
</evidence>
<dbReference type="PANTHER" id="PTHR46279:SF9">
    <property type="entry name" value="OS01G0116300 PROTEIN"/>
    <property type="match status" value="1"/>
</dbReference>
<evidence type="ECO:0000259" key="16">
    <source>
        <dbReference type="Pfam" id="PF13947"/>
    </source>
</evidence>
<keyword evidence="6" id="KW-0812">Transmembrane</keyword>
<dbReference type="EC" id="2.3.2.27" evidence="4"/>
<keyword evidence="9" id="KW-0863">Zinc-finger</keyword>
<feature type="chain" id="PRO_5035782095" description="RING-type E3 ubiquitin transferase" evidence="15">
    <location>
        <begin position="24"/>
        <end position="294"/>
    </location>
</feature>
<reference evidence="17 18" key="1">
    <citation type="submission" date="2020-05" db="EMBL/GenBank/DDBJ databases">
        <title>Vigna angularis (adzuki bean) Var. LongXiaoDou No. 4 denovo assembly.</title>
        <authorList>
            <person name="Xiang H."/>
        </authorList>
    </citation>
    <scope>NUCLEOTIDE SEQUENCE [LARGE SCALE GENOMIC DNA]</scope>
    <source>
        <tissue evidence="17">Leaf</tissue>
    </source>
</reference>
<keyword evidence="10" id="KW-0833">Ubl conjugation pathway</keyword>
<evidence type="ECO:0000256" key="14">
    <source>
        <dbReference type="ARBA" id="ARBA00024209"/>
    </source>
</evidence>
<dbReference type="PANTHER" id="PTHR46279">
    <property type="entry name" value="RING/U-BOX SUPERFAMILY PROTEIN"/>
    <property type="match status" value="1"/>
</dbReference>
<evidence type="ECO:0000256" key="11">
    <source>
        <dbReference type="ARBA" id="ARBA00022833"/>
    </source>
</evidence>
<evidence type="ECO:0000256" key="2">
    <source>
        <dbReference type="ARBA" id="ARBA00004167"/>
    </source>
</evidence>
<dbReference type="InterPro" id="IPR046948">
    <property type="entry name" value="ATL20-22-like"/>
</dbReference>
<keyword evidence="13" id="KW-0472">Membrane</keyword>
<keyword evidence="11" id="KW-0862">Zinc</keyword>
<accession>A0A8T0JXP8</accession>
<dbReference type="GO" id="GO:0016020">
    <property type="term" value="C:membrane"/>
    <property type="evidence" value="ECO:0007669"/>
    <property type="project" value="UniProtKB-SubCell"/>
</dbReference>
<keyword evidence="5" id="KW-0808">Transferase</keyword>